<feature type="region of interest" description="Disordered" evidence="1">
    <location>
        <begin position="92"/>
        <end position="130"/>
    </location>
</feature>
<evidence type="ECO:0000256" key="1">
    <source>
        <dbReference type="SAM" id="MobiDB-lite"/>
    </source>
</evidence>
<accession>A0AAV7MZJ1</accession>
<reference evidence="2" key="1">
    <citation type="journal article" date="2022" name="bioRxiv">
        <title>Sequencing and chromosome-scale assembly of the giantPleurodeles waltlgenome.</title>
        <authorList>
            <person name="Brown T."/>
            <person name="Elewa A."/>
            <person name="Iarovenko S."/>
            <person name="Subramanian E."/>
            <person name="Araus A.J."/>
            <person name="Petzold A."/>
            <person name="Susuki M."/>
            <person name="Suzuki K.-i.T."/>
            <person name="Hayashi T."/>
            <person name="Toyoda A."/>
            <person name="Oliveira C."/>
            <person name="Osipova E."/>
            <person name="Leigh N.D."/>
            <person name="Simon A."/>
            <person name="Yun M.H."/>
        </authorList>
    </citation>
    <scope>NUCLEOTIDE SEQUENCE</scope>
    <source>
        <strain evidence="2">20211129_DDA</strain>
        <tissue evidence="2">Liver</tissue>
    </source>
</reference>
<dbReference type="Proteomes" id="UP001066276">
    <property type="component" value="Chromosome 9"/>
</dbReference>
<organism evidence="2 3">
    <name type="scientific">Pleurodeles waltl</name>
    <name type="common">Iberian ribbed newt</name>
    <dbReference type="NCBI Taxonomy" id="8319"/>
    <lineage>
        <taxon>Eukaryota</taxon>
        <taxon>Metazoa</taxon>
        <taxon>Chordata</taxon>
        <taxon>Craniata</taxon>
        <taxon>Vertebrata</taxon>
        <taxon>Euteleostomi</taxon>
        <taxon>Amphibia</taxon>
        <taxon>Batrachia</taxon>
        <taxon>Caudata</taxon>
        <taxon>Salamandroidea</taxon>
        <taxon>Salamandridae</taxon>
        <taxon>Pleurodelinae</taxon>
        <taxon>Pleurodeles</taxon>
    </lineage>
</organism>
<gene>
    <name evidence="2" type="ORF">NDU88_005228</name>
</gene>
<feature type="region of interest" description="Disordered" evidence="1">
    <location>
        <begin position="1"/>
        <end position="31"/>
    </location>
</feature>
<keyword evidence="3" id="KW-1185">Reference proteome</keyword>
<evidence type="ECO:0000313" key="3">
    <source>
        <dbReference type="Proteomes" id="UP001066276"/>
    </source>
</evidence>
<evidence type="ECO:0000313" key="2">
    <source>
        <dbReference type="EMBL" id="KAJ1107839.1"/>
    </source>
</evidence>
<sequence>MATTPAPPPQAQSVFSMHPAQPPLSAQGQPTGFNDATAQVLLSVAQLLSKLDIPLFPVPLTVPCAPPDTVKNAIADLKQQINDIVALHFTGEAGPGNKGSSDIQSPDVKEPPKLDSEPGKVTDRNASKTRGKPEVATFMIFYSNKILKAHHLHGGTAWLEYDRDFRWAKVEDPDTGWDQTEVNVFLECVNSKIPGKQPF</sequence>
<dbReference type="EMBL" id="JANPWB010000013">
    <property type="protein sequence ID" value="KAJ1107839.1"/>
    <property type="molecule type" value="Genomic_DNA"/>
</dbReference>
<dbReference type="AlphaFoldDB" id="A0AAV7MZJ1"/>
<comment type="caution">
    <text evidence="2">The sequence shown here is derived from an EMBL/GenBank/DDBJ whole genome shotgun (WGS) entry which is preliminary data.</text>
</comment>
<proteinExistence type="predicted"/>
<feature type="compositionally biased region" description="Pro residues" evidence="1">
    <location>
        <begin position="1"/>
        <end position="10"/>
    </location>
</feature>
<protein>
    <submittedName>
        <fullName evidence="2">Uncharacterized protein</fullName>
    </submittedName>
</protein>
<name>A0AAV7MZJ1_PLEWA</name>
<feature type="compositionally biased region" description="Basic and acidic residues" evidence="1">
    <location>
        <begin position="107"/>
        <end position="126"/>
    </location>
</feature>